<reference evidence="2" key="1">
    <citation type="journal article" date="2006" name="PLoS Biol.">
        <title>Macronuclear genome sequence of the ciliate Tetrahymena thermophila, a model eukaryote.</title>
        <authorList>
            <person name="Eisen J.A."/>
            <person name="Coyne R.S."/>
            <person name="Wu M."/>
            <person name="Wu D."/>
            <person name="Thiagarajan M."/>
            <person name="Wortman J.R."/>
            <person name="Badger J.H."/>
            <person name="Ren Q."/>
            <person name="Amedeo P."/>
            <person name="Jones K.M."/>
            <person name="Tallon L.J."/>
            <person name="Delcher A.L."/>
            <person name="Salzberg S.L."/>
            <person name="Silva J.C."/>
            <person name="Haas B.J."/>
            <person name="Majoros W.H."/>
            <person name="Farzad M."/>
            <person name="Carlton J.M."/>
            <person name="Smith R.K. Jr."/>
            <person name="Garg J."/>
            <person name="Pearlman R.E."/>
            <person name="Karrer K.M."/>
            <person name="Sun L."/>
            <person name="Manning G."/>
            <person name="Elde N.C."/>
            <person name="Turkewitz A.P."/>
            <person name="Asai D.J."/>
            <person name="Wilkes D.E."/>
            <person name="Wang Y."/>
            <person name="Cai H."/>
            <person name="Collins K."/>
            <person name="Stewart B.A."/>
            <person name="Lee S.R."/>
            <person name="Wilamowska K."/>
            <person name="Weinberg Z."/>
            <person name="Ruzzo W.L."/>
            <person name="Wloga D."/>
            <person name="Gaertig J."/>
            <person name="Frankel J."/>
            <person name="Tsao C.-C."/>
            <person name="Gorovsky M.A."/>
            <person name="Keeling P.J."/>
            <person name="Waller R.F."/>
            <person name="Patron N.J."/>
            <person name="Cherry J.M."/>
            <person name="Stover N.A."/>
            <person name="Krieger C.J."/>
            <person name="del Toro C."/>
            <person name="Ryder H.F."/>
            <person name="Williamson S.C."/>
            <person name="Barbeau R.A."/>
            <person name="Hamilton E.P."/>
            <person name="Orias E."/>
        </authorList>
    </citation>
    <scope>NUCLEOTIDE SEQUENCE [LARGE SCALE GENOMIC DNA]</scope>
    <source>
        <strain evidence="2">SB210</strain>
    </source>
</reference>
<protein>
    <submittedName>
        <fullName evidence="1">Cation channel family protein</fullName>
    </submittedName>
</protein>
<dbReference type="KEGG" id="tet:TTHERM_000550775"/>
<gene>
    <name evidence="1" type="ORF">TTHERM_000550775</name>
</gene>
<evidence type="ECO:0000313" key="1">
    <source>
        <dbReference type="EMBL" id="EWS76072.1"/>
    </source>
</evidence>
<dbReference type="RefSeq" id="XP_012651379.1">
    <property type="nucleotide sequence ID" value="XM_012795925.1"/>
</dbReference>
<dbReference type="GeneID" id="24439532"/>
<proteinExistence type="predicted"/>
<name>W7XEF6_TETTS</name>
<accession>W7XEF6</accession>
<dbReference type="Proteomes" id="UP000009168">
    <property type="component" value="Unassembled WGS sequence"/>
</dbReference>
<sequence>MFNSPLQSSNRNINDSNSYDQDAIENEYDNKSNQRQYFTIKDNKSQQLHEGDQGLSENSFQMNMYCSVQELKNQSTNNQSLVNDNNQEIKVQCLNYSLESKSNDDQQKQIMRNDLQIFQSNTDNKNQSKQVSQSIINESQLQQVNSNQNSQKNTIQLNENENENDNWEQKQKIESRSNQIWFNEELIYEKDNKCLSKKMTLAFNKQNIFENNFQKAANIINKLLNNSINRVMRIKQHVQNFVKFLKLRKSNKDINELNEKDFILINDLSYFYKNQSYLGFELGRIYISLPIYLFYFHIF</sequence>
<dbReference type="AlphaFoldDB" id="W7XEF6"/>
<dbReference type="EMBL" id="GG662828">
    <property type="protein sequence ID" value="EWS76072.1"/>
    <property type="molecule type" value="Genomic_DNA"/>
</dbReference>
<evidence type="ECO:0000313" key="2">
    <source>
        <dbReference type="Proteomes" id="UP000009168"/>
    </source>
</evidence>
<keyword evidence="2" id="KW-1185">Reference proteome</keyword>
<dbReference type="InParanoid" id="W7XEF6"/>
<organism evidence="1 2">
    <name type="scientific">Tetrahymena thermophila (strain SB210)</name>
    <dbReference type="NCBI Taxonomy" id="312017"/>
    <lineage>
        <taxon>Eukaryota</taxon>
        <taxon>Sar</taxon>
        <taxon>Alveolata</taxon>
        <taxon>Ciliophora</taxon>
        <taxon>Intramacronucleata</taxon>
        <taxon>Oligohymenophorea</taxon>
        <taxon>Hymenostomatida</taxon>
        <taxon>Tetrahymenina</taxon>
        <taxon>Tetrahymenidae</taxon>
        <taxon>Tetrahymena</taxon>
    </lineage>
</organism>